<comment type="caution">
    <text evidence="7">The sequence shown here is derived from an EMBL/GenBank/DDBJ whole genome shotgun (WGS) entry which is preliminary data.</text>
</comment>
<organism evidence="7 8">
    <name type="scientific">Puccinia striiformis</name>
    <dbReference type="NCBI Taxonomy" id="27350"/>
    <lineage>
        <taxon>Eukaryota</taxon>
        <taxon>Fungi</taxon>
        <taxon>Dikarya</taxon>
        <taxon>Basidiomycota</taxon>
        <taxon>Pucciniomycotina</taxon>
        <taxon>Pucciniomycetes</taxon>
        <taxon>Pucciniales</taxon>
        <taxon>Pucciniaceae</taxon>
        <taxon>Puccinia</taxon>
    </lineage>
</organism>
<dbReference type="Pfam" id="PF01222">
    <property type="entry name" value="ERG4_ERG24"/>
    <property type="match status" value="1"/>
</dbReference>
<evidence type="ECO:0000313" key="8">
    <source>
        <dbReference type="Proteomes" id="UP000238274"/>
    </source>
</evidence>
<feature type="non-terminal residue" evidence="7">
    <location>
        <position position="1"/>
    </location>
</feature>
<accession>A0A2S4UIK2</accession>
<comment type="similarity">
    <text evidence="2">Belongs to the ERG4/ERG24 family.</text>
</comment>
<evidence type="ECO:0000256" key="6">
    <source>
        <dbReference type="SAM" id="Phobius"/>
    </source>
</evidence>
<sequence length="403" mass="45763">DPRSSHVNVRYGGHSTDSHHRCFLSEAKEFIPFCWTEGPRLCSSSSRQDEIAPAGPASFGVWTERAVRSDPGPCMYVIHTRYSKFQCSYNFKWPAEVRRLPLGFLTNHHKGRSRLSIASAHPLEEFVDMGQTTEATKRAILNPKTTQFESRGVTLSVPFFTYWLNLTCSPQTGCLLSYQVLDLQTLWDTSKYFSLEACSVYLGWYIYLVLCWLILPGRWVKGTVLRDGTQLSYKINAFNTLMFTVALTAAIFAEWGNSPLLYIVDHYVELITASLIMSIAQASSFQPDQILALGGNNGNVICDWFIGCDLNPQIGNFDINTFNEMQPSLTLGVLLDFCCVLKQSHNFGKPSNSILLTLNIFQFWEVLMPDIMNYGIFRISNAEKNNFCCKMVQCLDWKQFLNI</sequence>
<gene>
    <name evidence="7" type="ORF">PSHT_14729</name>
</gene>
<keyword evidence="5 6" id="KW-0472">Membrane</keyword>
<evidence type="ECO:0000256" key="1">
    <source>
        <dbReference type="ARBA" id="ARBA00004141"/>
    </source>
</evidence>
<proteinExistence type="inferred from homology"/>
<name>A0A2S4UIK2_9BASI</name>
<dbReference type="Proteomes" id="UP000238274">
    <property type="component" value="Unassembled WGS sequence"/>
</dbReference>
<dbReference type="InterPro" id="IPR001171">
    <property type="entry name" value="ERG24_DHCR-like"/>
</dbReference>
<dbReference type="GO" id="GO:0050613">
    <property type="term" value="F:Delta14-sterol reductase activity"/>
    <property type="evidence" value="ECO:0007669"/>
    <property type="project" value="TreeGrafter"/>
</dbReference>
<protein>
    <submittedName>
        <fullName evidence="7">Uncharacterized protein</fullName>
    </submittedName>
</protein>
<dbReference type="GO" id="GO:0006696">
    <property type="term" value="P:ergosterol biosynthetic process"/>
    <property type="evidence" value="ECO:0007669"/>
    <property type="project" value="TreeGrafter"/>
</dbReference>
<dbReference type="AlphaFoldDB" id="A0A2S4UIK2"/>
<evidence type="ECO:0000256" key="3">
    <source>
        <dbReference type="ARBA" id="ARBA00022692"/>
    </source>
</evidence>
<comment type="subcellular location">
    <subcellularLocation>
        <location evidence="1">Membrane</location>
        <topology evidence="1">Multi-pass membrane protein</topology>
    </subcellularLocation>
</comment>
<keyword evidence="8" id="KW-1185">Reference proteome</keyword>
<feature type="transmembrane region" description="Helical" evidence="6">
    <location>
        <begin position="192"/>
        <end position="215"/>
    </location>
</feature>
<evidence type="ECO:0000256" key="5">
    <source>
        <dbReference type="ARBA" id="ARBA00023136"/>
    </source>
</evidence>
<keyword evidence="3 6" id="KW-0812">Transmembrane</keyword>
<dbReference type="GO" id="GO:0005789">
    <property type="term" value="C:endoplasmic reticulum membrane"/>
    <property type="evidence" value="ECO:0007669"/>
    <property type="project" value="TreeGrafter"/>
</dbReference>
<reference evidence="7 8" key="1">
    <citation type="submission" date="2017-12" db="EMBL/GenBank/DDBJ databases">
        <title>Gene loss provides genomic basis for host adaptation in cereal stripe rust fungi.</title>
        <authorList>
            <person name="Xia C."/>
        </authorList>
    </citation>
    <scope>NUCLEOTIDE SEQUENCE [LARGE SCALE GENOMIC DNA]</scope>
    <source>
        <strain evidence="7 8">93TX-2</strain>
    </source>
</reference>
<reference evidence="8" key="2">
    <citation type="journal article" date="2018" name="BMC Genomics">
        <title>Genomic insights into host adaptation between the wheat stripe rust pathogen (Puccinia striiformis f. sp. tritici) and the barley stripe rust pathogen (Puccinia striiformis f. sp. hordei).</title>
        <authorList>
            <person name="Xia C."/>
            <person name="Wang M."/>
            <person name="Yin C."/>
            <person name="Cornejo O.E."/>
            <person name="Hulbert S.H."/>
            <person name="Chen X."/>
        </authorList>
    </citation>
    <scope>NUCLEOTIDE SEQUENCE [LARGE SCALE GENOMIC DNA]</scope>
    <source>
        <strain evidence="8">93TX-2</strain>
    </source>
</reference>
<dbReference type="PANTHER" id="PTHR21257">
    <property type="entry name" value="DELTA(14)-STEROL REDUCTASE"/>
    <property type="match status" value="1"/>
</dbReference>
<dbReference type="PANTHER" id="PTHR21257:SF52">
    <property type="entry name" value="DELTA(14)-STEROL REDUCTASE TM7SF2"/>
    <property type="match status" value="1"/>
</dbReference>
<dbReference type="OrthoDB" id="10262235at2759"/>
<reference evidence="8" key="3">
    <citation type="journal article" date="2018" name="Mol. Plant Microbe Interact.">
        <title>Genome sequence resources for the wheat stripe rust pathogen (Puccinia striiformis f. sp. tritici) and the barley stripe rust pathogen (Puccinia striiformis f. sp. hordei).</title>
        <authorList>
            <person name="Xia C."/>
            <person name="Wang M."/>
            <person name="Yin C."/>
            <person name="Cornejo O.E."/>
            <person name="Hulbert S.H."/>
            <person name="Chen X."/>
        </authorList>
    </citation>
    <scope>NUCLEOTIDE SEQUENCE [LARGE SCALE GENOMIC DNA]</scope>
    <source>
        <strain evidence="8">93TX-2</strain>
    </source>
</reference>
<evidence type="ECO:0000256" key="4">
    <source>
        <dbReference type="ARBA" id="ARBA00022989"/>
    </source>
</evidence>
<evidence type="ECO:0000256" key="2">
    <source>
        <dbReference type="ARBA" id="ARBA00005402"/>
    </source>
</evidence>
<dbReference type="VEuPathDB" id="FungiDB:PSHT_14729"/>
<dbReference type="EMBL" id="PKSM01000344">
    <property type="protein sequence ID" value="POV97142.1"/>
    <property type="molecule type" value="Genomic_DNA"/>
</dbReference>
<keyword evidence="4 6" id="KW-1133">Transmembrane helix</keyword>
<evidence type="ECO:0000313" key="7">
    <source>
        <dbReference type="EMBL" id="POV97142.1"/>
    </source>
</evidence>
<feature type="transmembrane region" description="Helical" evidence="6">
    <location>
        <begin position="235"/>
        <end position="253"/>
    </location>
</feature>